<dbReference type="RefSeq" id="WP_011368599.1">
    <property type="nucleotide sequence ID" value="NC_007519.1"/>
</dbReference>
<dbReference type="KEGG" id="dde:Dde_4044"/>
<name>F9XXI7_OLEA2</name>
<reference evidence="1 2" key="1">
    <citation type="journal article" date="2011" name="J. Bacteriol.">
        <title>Complete genome sequence and updated annotation of Desulfovibrio alaskensis G20.</title>
        <authorList>
            <person name="Hauser L.J."/>
            <person name="Land M.L."/>
            <person name="Brown S.D."/>
            <person name="Larimer F."/>
            <person name="Keller K.L."/>
            <person name="Rapp-Giles B.J."/>
            <person name="Price M.N."/>
            <person name="Lin M."/>
            <person name="Bruce D.C."/>
            <person name="Detter J.C."/>
            <person name="Tapia R."/>
            <person name="Han C.S."/>
            <person name="Goodwin L.A."/>
            <person name="Cheng J.F."/>
            <person name="Pitluck S."/>
            <person name="Copeland A."/>
            <person name="Lucas S."/>
            <person name="Nolan M."/>
            <person name="Lapidus A.L."/>
            <person name="Palumbo A.V."/>
            <person name="Wall J.D."/>
        </authorList>
    </citation>
    <scope>NUCLEOTIDE SEQUENCE [LARGE SCALE GENOMIC DNA]</scope>
    <source>
        <strain evidence="2">ATCC BAA 1058 / DSM 17464 / G20</strain>
    </source>
</reference>
<keyword evidence="2" id="KW-1185">Reference proteome</keyword>
<dbReference type="STRING" id="207559.Dde_4044"/>
<accession>F9XXI7</accession>
<gene>
    <name evidence="1" type="ordered locus">Dde_4044</name>
</gene>
<evidence type="ECO:0000313" key="1">
    <source>
        <dbReference type="EMBL" id="AEL79450.1"/>
    </source>
</evidence>
<dbReference type="eggNOG" id="ENOG5033CPK">
    <property type="taxonomic scope" value="Bacteria"/>
</dbReference>
<evidence type="ECO:0000313" key="2">
    <source>
        <dbReference type="Proteomes" id="UP000002710"/>
    </source>
</evidence>
<organism evidence="1 2">
    <name type="scientific">Oleidesulfovibrio alaskensis (strain ATCC BAA-1058 / DSM 17464 / G20)</name>
    <name type="common">Desulfovibrio alaskensis</name>
    <dbReference type="NCBI Taxonomy" id="207559"/>
    <lineage>
        <taxon>Bacteria</taxon>
        <taxon>Pseudomonadati</taxon>
        <taxon>Thermodesulfobacteriota</taxon>
        <taxon>Desulfovibrionia</taxon>
        <taxon>Desulfovibrionales</taxon>
        <taxon>Desulfovibrionaceae</taxon>
        <taxon>Oleidesulfovibrio</taxon>
    </lineage>
</organism>
<protein>
    <recommendedName>
        <fullName evidence="3">BFD-like (2Fe-2S) protein</fullName>
    </recommendedName>
</protein>
<proteinExistence type="predicted"/>
<dbReference type="Proteomes" id="UP000002710">
    <property type="component" value="Chromosome"/>
</dbReference>
<sequence>MKELICHCFCYSAEDIKKDVLENGRSTIFERIMNEKKTGGCHCADKNPKGR</sequence>
<dbReference type="EMBL" id="CP000112">
    <property type="protein sequence ID" value="AEL79450.1"/>
    <property type="molecule type" value="Genomic_DNA"/>
</dbReference>
<evidence type="ECO:0008006" key="3">
    <source>
        <dbReference type="Google" id="ProtNLM"/>
    </source>
</evidence>
<dbReference type="AlphaFoldDB" id="F9XXI7"/>
<dbReference type="HOGENOM" id="CLU_205138_0_0_7"/>
<dbReference type="InterPro" id="IPR041854">
    <property type="entry name" value="BFD-like_2Fe2S-bd_dom_sf"/>
</dbReference>
<dbReference type="Gene3D" id="1.10.10.1100">
    <property type="entry name" value="BFD-like [2Fe-2S]-binding domain"/>
    <property type="match status" value="1"/>
</dbReference>